<reference evidence="1" key="1">
    <citation type="submission" date="2022-03" db="EMBL/GenBank/DDBJ databases">
        <authorList>
            <person name="Lindestad O."/>
        </authorList>
    </citation>
    <scope>NUCLEOTIDE SEQUENCE</scope>
</reference>
<evidence type="ECO:0000313" key="1">
    <source>
        <dbReference type="EMBL" id="CAH2267226.1"/>
    </source>
</evidence>
<comment type="caution">
    <text evidence="1">The sequence shown here is derived from an EMBL/GenBank/DDBJ whole genome shotgun (WGS) entry which is preliminary data.</text>
</comment>
<gene>
    <name evidence="1" type="primary">jg14697</name>
    <name evidence="1" type="ORF">PAEG_LOCUS25789</name>
</gene>
<dbReference type="AlphaFoldDB" id="A0A8S4SKK8"/>
<accession>A0A8S4SKK8</accession>
<name>A0A8S4SKK8_9NEOP</name>
<evidence type="ECO:0000313" key="2">
    <source>
        <dbReference type="Proteomes" id="UP000838756"/>
    </source>
</evidence>
<dbReference type="Proteomes" id="UP000838756">
    <property type="component" value="Unassembled WGS sequence"/>
</dbReference>
<keyword evidence="2" id="KW-1185">Reference proteome</keyword>
<dbReference type="EMBL" id="CAKXAJ010026349">
    <property type="protein sequence ID" value="CAH2267226.1"/>
    <property type="molecule type" value="Genomic_DNA"/>
</dbReference>
<protein>
    <submittedName>
        <fullName evidence="1">Jg14697 protein</fullName>
    </submittedName>
</protein>
<proteinExistence type="predicted"/>
<organism evidence="1 2">
    <name type="scientific">Pararge aegeria aegeria</name>
    <dbReference type="NCBI Taxonomy" id="348720"/>
    <lineage>
        <taxon>Eukaryota</taxon>
        <taxon>Metazoa</taxon>
        <taxon>Ecdysozoa</taxon>
        <taxon>Arthropoda</taxon>
        <taxon>Hexapoda</taxon>
        <taxon>Insecta</taxon>
        <taxon>Pterygota</taxon>
        <taxon>Neoptera</taxon>
        <taxon>Endopterygota</taxon>
        <taxon>Lepidoptera</taxon>
        <taxon>Glossata</taxon>
        <taxon>Ditrysia</taxon>
        <taxon>Papilionoidea</taxon>
        <taxon>Nymphalidae</taxon>
        <taxon>Satyrinae</taxon>
        <taxon>Satyrini</taxon>
        <taxon>Parargina</taxon>
        <taxon>Pararge</taxon>
    </lineage>
</organism>
<sequence length="69" mass="7643">MEWDSVGKPKDRVDGRPCDGLIKSIPPRAAPCMSVPGCQYGEVVEDRETNNICSKQRPFMMTTATLTKV</sequence>